<dbReference type="Gene3D" id="2.130.10.10">
    <property type="entry name" value="YVTN repeat-like/Quinoprotein amine dehydrogenase"/>
    <property type="match status" value="1"/>
</dbReference>
<feature type="region of interest" description="Disordered" evidence="1">
    <location>
        <begin position="64"/>
        <end position="93"/>
    </location>
</feature>
<reference evidence="2" key="1">
    <citation type="submission" date="2021-01" db="EMBL/GenBank/DDBJ databases">
        <authorList>
            <person name="Corre E."/>
            <person name="Pelletier E."/>
            <person name="Niang G."/>
            <person name="Scheremetjew M."/>
            <person name="Finn R."/>
            <person name="Kale V."/>
            <person name="Holt S."/>
            <person name="Cochrane G."/>
            <person name="Meng A."/>
            <person name="Brown T."/>
            <person name="Cohen L."/>
        </authorList>
    </citation>
    <scope>NUCLEOTIDE SEQUENCE</scope>
    <source>
        <strain evidence="2">NIES-2562</strain>
    </source>
</reference>
<name>A0A7S3DIR8_9EUKA</name>
<evidence type="ECO:0000256" key="1">
    <source>
        <dbReference type="SAM" id="MobiDB-lite"/>
    </source>
</evidence>
<dbReference type="InterPro" id="IPR015943">
    <property type="entry name" value="WD40/YVTN_repeat-like_dom_sf"/>
</dbReference>
<feature type="region of interest" description="Disordered" evidence="1">
    <location>
        <begin position="167"/>
        <end position="196"/>
    </location>
</feature>
<protein>
    <submittedName>
        <fullName evidence="2">Uncharacterized protein</fullName>
    </submittedName>
</protein>
<feature type="compositionally biased region" description="Pro residues" evidence="1">
    <location>
        <begin position="173"/>
        <end position="185"/>
    </location>
</feature>
<evidence type="ECO:0000313" key="2">
    <source>
        <dbReference type="EMBL" id="CAE0257516.1"/>
    </source>
</evidence>
<dbReference type="SUPFAM" id="SSF50978">
    <property type="entry name" value="WD40 repeat-like"/>
    <property type="match status" value="1"/>
</dbReference>
<dbReference type="InterPro" id="IPR036322">
    <property type="entry name" value="WD40_repeat_dom_sf"/>
</dbReference>
<dbReference type="AlphaFoldDB" id="A0A7S3DIR8"/>
<accession>A0A7S3DIR8</accession>
<feature type="compositionally biased region" description="Low complexity" evidence="1">
    <location>
        <begin position="186"/>
        <end position="196"/>
    </location>
</feature>
<gene>
    <name evidence="2" type="ORF">PBIL07802_LOCUS19775</name>
</gene>
<dbReference type="EMBL" id="HBIB01030548">
    <property type="protein sequence ID" value="CAE0257516.1"/>
    <property type="molecule type" value="Transcribed_RNA"/>
</dbReference>
<sequence length="196" mass="21099">MCVHLVASIQPTQHGGDQMVKVWSEQLNGKGEAEWKSTHCLATPSAVERVAFASSSCRAFADRSVNRGEGKEEGSEDEGRMSENEKEEERDGGKLKEVDILAASCESGEVKVWHCYSYLSPPSFSEGQVLKQQGKGSVTGLSFARLPNDLRYILATADSTGTVCMWKGDAPPSSSPLPSPPPPPHSSLFSALPFAK</sequence>
<organism evidence="2">
    <name type="scientific">Palpitomonas bilix</name>
    <dbReference type="NCBI Taxonomy" id="652834"/>
    <lineage>
        <taxon>Eukaryota</taxon>
        <taxon>Eukaryota incertae sedis</taxon>
    </lineage>
</organism>
<proteinExistence type="predicted"/>